<sequence>MRMLIAATLLAGTATTLAAAGLPTQEKPAATNPWGADPAAGGRELDAMWPRIAQPDEQVGIRGVFRFALESAGLNWRPERIAPALDLARRMQDLDPASKTYGNFRWRYGQSGVFDMNGVEFGMFQAGLLHRLFRDRLPADARAKLEALIDTGIAGMQRHAVKLDYTNIYLTQAANLILCSEAVNRPEIAAQGYARLDAWLAFTAEHGVTEFDSPTYYGIDIEALAAIARHAARAEGRAQAGVALRYFWADVAANWWAPGDRLGGANARSYDYLWGRGYLEAQTWPAGWLRARPELEGAGWINGPRANLVSMLDAAEWGPDRAQADALRRQVPRIVVQKWGAEPERVAIQYIGRSFSLGSAGAGRGGDDRMLVGNIGDTPDFAQMILFMDGRGDPFGRNKQAERQGAMKALHLVPFLATVQRGPEILQLLAAGPGVRMNNGDGLERLLTQFTIPSQAEIWVDDKRVQAGTPKVPMRIPAGALISVRWKDAVIGVRILLATAATPAGGDAAIELVRERPGDPASRLTIVHAARAPTGPGLAALWLRGAEGIDTQAFARWRKAFAGADARAEQQDGIVRLDVAGTQGRMRIEAAPALGKRILAEGGEPAPKLLSVNGREIGYPILARATQSAGP</sequence>
<evidence type="ECO:0000313" key="3">
    <source>
        <dbReference type="Proteomes" id="UP000564677"/>
    </source>
</evidence>
<accession>A0A7X5UZA6</accession>
<proteinExistence type="predicted"/>
<name>A0A7X5UZA6_9SPHN</name>
<comment type="caution">
    <text evidence="2">The sequence shown here is derived from an EMBL/GenBank/DDBJ whole genome shotgun (WGS) entry which is preliminary data.</text>
</comment>
<feature type="signal peptide" evidence="1">
    <location>
        <begin position="1"/>
        <end position="19"/>
    </location>
</feature>
<reference evidence="2 3" key="1">
    <citation type="submission" date="2020-03" db="EMBL/GenBank/DDBJ databases">
        <title>Genomic Encyclopedia of Type Strains, Phase IV (KMG-IV): sequencing the most valuable type-strain genomes for metagenomic binning, comparative biology and taxonomic classification.</title>
        <authorList>
            <person name="Goeker M."/>
        </authorList>
    </citation>
    <scope>NUCLEOTIDE SEQUENCE [LARGE SCALE GENOMIC DNA]</scope>
    <source>
        <strain evidence="2 3">DSM 4733</strain>
    </source>
</reference>
<keyword evidence="3" id="KW-1185">Reference proteome</keyword>
<protein>
    <submittedName>
        <fullName evidence="2">Uncharacterized protein</fullName>
    </submittedName>
</protein>
<gene>
    <name evidence="2" type="ORF">FHR20_001933</name>
</gene>
<evidence type="ECO:0000313" key="2">
    <source>
        <dbReference type="EMBL" id="NIJ65002.1"/>
    </source>
</evidence>
<dbReference type="RefSeq" id="WP_167299291.1">
    <property type="nucleotide sequence ID" value="NZ_JAASQV010000001.1"/>
</dbReference>
<dbReference type="AlphaFoldDB" id="A0A7X5UZA6"/>
<dbReference type="EMBL" id="JAASQV010000001">
    <property type="protein sequence ID" value="NIJ65002.1"/>
    <property type="molecule type" value="Genomic_DNA"/>
</dbReference>
<dbReference type="Proteomes" id="UP000564677">
    <property type="component" value="Unassembled WGS sequence"/>
</dbReference>
<organism evidence="2 3">
    <name type="scientific">Sphingomonas leidyi</name>
    <dbReference type="NCBI Taxonomy" id="68569"/>
    <lineage>
        <taxon>Bacteria</taxon>
        <taxon>Pseudomonadati</taxon>
        <taxon>Pseudomonadota</taxon>
        <taxon>Alphaproteobacteria</taxon>
        <taxon>Sphingomonadales</taxon>
        <taxon>Sphingomonadaceae</taxon>
        <taxon>Sphingomonas</taxon>
    </lineage>
</organism>
<keyword evidence="1" id="KW-0732">Signal</keyword>
<evidence type="ECO:0000256" key="1">
    <source>
        <dbReference type="SAM" id="SignalP"/>
    </source>
</evidence>
<feature type="chain" id="PRO_5030552294" evidence="1">
    <location>
        <begin position="20"/>
        <end position="631"/>
    </location>
</feature>